<accession>A0ABS3J5D5</accession>
<dbReference type="NCBIfam" id="NF009502">
    <property type="entry name" value="PRK12863.1-1"/>
    <property type="match status" value="1"/>
</dbReference>
<name>A0ABS3J5D5_9HYPH</name>
<evidence type="ECO:0000256" key="1">
    <source>
        <dbReference type="ARBA" id="ARBA00007689"/>
    </source>
</evidence>
<evidence type="ECO:0000313" key="4">
    <source>
        <dbReference type="Proteomes" id="UP000664288"/>
    </source>
</evidence>
<protein>
    <submittedName>
        <fullName evidence="3">YciI family protein</fullName>
    </submittedName>
</protein>
<comment type="caution">
    <text evidence="3">The sequence shown here is derived from an EMBL/GenBank/DDBJ whole genome shotgun (WGS) entry which is preliminary data.</text>
</comment>
<evidence type="ECO:0000313" key="3">
    <source>
        <dbReference type="EMBL" id="MBO0904877.1"/>
    </source>
</evidence>
<comment type="similarity">
    <text evidence="1">Belongs to the YciI family.</text>
</comment>
<evidence type="ECO:0000259" key="2">
    <source>
        <dbReference type="Pfam" id="PF03795"/>
    </source>
</evidence>
<sequence length="96" mass="10595">MLFAIISTDKPNHLQTRMDNRPEHLAYLNSLGDRLKFAGPFLGGDEKPVGTLAVVEAETLDAAKTIAADDPYAVAGLFEQVEIRRWNWTVKNPDAA</sequence>
<dbReference type="Pfam" id="PF03795">
    <property type="entry name" value="YCII"/>
    <property type="match status" value="1"/>
</dbReference>
<dbReference type="Gene3D" id="3.30.70.1060">
    <property type="entry name" value="Dimeric alpha+beta barrel"/>
    <property type="match status" value="1"/>
</dbReference>
<dbReference type="EMBL" id="JAFMPY010000015">
    <property type="protein sequence ID" value="MBO0904877.1"/>
    <property type="molecule type" value="Genomic_DNA"/>
</dbReference>
<dbReference type="InterPro" id="IPR005545">
    <property type="entry name" value="YCII"/>
</dbReference>
<dbReference type="PANTHER" id="PTHR33606">
    <property type="entry name" value="PROTEIN YCII"/>
    <property type="match status" value="1"/>
</dbReference>
<dbReference type="InterPro" id="IPR011008">
    <property type="entry name" value="Dimeric_a/b-barrel"/>
</dbReference>
<keyword evidence="4" id="KW-1185">Reference proteome</keyword>
<organism evidence="3 4">
    <name type="scientific">Jiella sonneratiae</name>
    <dbReference type="NCBI Taxonomy" id="2816856"/>
    <lineage>
        <taxon>Bacteria</taxon>
        <taxon>Pseudomonadati</taxon>
        <taxon>Pseudomonadota</taxon>
        <taxon>Alphaproteobacteria</taxon>
        <taxon>Hyphomicrobiales</taxon>
        <taxon>Aurantimonadaceae</taxon>
        <taxon>Jiella</taxon>
    </lineage>
</organism>
<dbReference type="PANTHER" id="PTHR33606:SF3">
    <property type="entry name" value="PROTEIN YCII"/>
    <property type="match status" value="1"/>
</dbReference>
<gene>
    <name evidence="3" type="ORF">J1C47_14620</name>
</gene>
<feature type="domain" description="YCII-related" evidence="2">
    <location>
        <begin position="1"/>
        <end position="87"/>
    </location>
</feature>
<dbReference type="SUPFAM" id="SSF54909">
    <property type="entry name" value="Dimeric alpha+beta barrel"/>
    <property type="match status" value="1"/>
</dbReference>
<dbReference type="RefSeq" id="WP_207351522.1">
    <property type="nucleotide sequence ID" value="NZ_JAFMPY010000015.1"/>
</dbReference>
<proteinExistence type="inferred from homology"/>
<dbReference type="InterPro" id="IPR051807">
    <property type="entry name" value="Sec-metab_biosynth-assoc"/>
</dbReference>
<dbReference type="Proteomes" id="UP000664288">
    <property type="component" value="Unassembled WGS sequence"/>
</dbReference>
<reference evidence="3 4" key="1">
    <citation type="submission" date="2021-03" db="EMBL/GenBank/DDBJ databases">
        <title>Whole genome sequence of Jiella sp. MQZ13P-4.</title>
        <authorList>
            <person name="Tuo L."/>
        </authorList>
    </citation>
    <scope>NUCLEOTIDE SEQUENCE [LARGE SCALE GENOMIC DNA]</scope>
    <source>
        <strain evidence="3 4">MQZ13P-4</strain>
    </source>
</reference>